<proteinExistence type="inferred from homology"/>
<evidence type="ECO:0000256" key="4">
    <source>
        <dbReference type="ARBA" id="ARBA00022741"/>
    </source>
</evidence>
<dbReference type="Pfam" id="PF00271">
    <property type="entry name" value="Helicase_C"/>
    <property type="match status" value="1"/>
</dbReference>
<dbReference type="InterPro" id="IPR001650">
    <property type="entry name" value="Helicase_C-like"/>
</dbReference>
<keyword evidence="7" id="KW-0067">ATP-binding</keyword>
<evidence type="ECO:0000313" key="17">
    <source>
        <dbReference type="Proteomes" id="UP001328107"/>
    </source>
</evidence>
<evidence type="ECO:0000259" key="14">
    <source>
        <dbReference type="PROSITE" id="PS51192"/>
    </source>
</evidence>
<evidence type="ECO:0000256" key="9">
    <source>
        <dbReference type="ARBA" id="ARBA00023125"/>
    </source>
</evidence>
<dbReference type="GO" id="GO:0006325">
    <property type="term" value="P:chromatin organization"/>
    <property type="evidence" value="ECO:0007669"/>
    <property type="project" value="UniProtKB-KW"/>
</dbReference>
<dbReference type="AlphaFoldDB" id="A0AAN4ZQN4"/>
<dbReference type="GO" id="GO:0016787">
    <property type="term" value="F:hydrolase activity"/>
    <property type="evidence" value="ECO:0007669"/>
    <property type="project" value="UniProtKB-KW"/>
</dbReference>
<dbReference type="Gene3D" id="3.40.50.300">
    <property type="entry name" value="P-loop containing nucleotide triphosphate hydrolases"/>
    <property type="match status" value="1"/>
</dbReference>
<dbReference type="GO" id="GO:0005694">
    <property type="term" value="C:chromosome"/>
    <property type="evidence" value="ECO:0007669"/>
    <property type="project" value="UniProtKB-ARBA"/>
</dbReference>
<reference evidence="17" key="1">
    <citation type="submission" date="2022-10" db="EMBL/GenBank/DDBJ databases">
        <title>Genome assembly of Pristionchus species.</title>
        <authorList>
            <person name="Yoshida K."/>
            <person name="Sommer R.J."/>
        </authorList>
    </citation>
    <scope>NUCLEOTIDE SEQUENCE [LARGE SCALE GENOMIC DNA]</scope>
    <source>
        <strain evidence="17">RS5460</strain>
    </source>
</reference>
<evidence type="ECO:0000259" key="15">
    <source>
        <dbReference type="PROSITE" id="PS51194"/>
    </source>
</evidence>
<feature type="domain" description="Helicase ATP-binding" evidence="14">
    <location>
        <begin position="427"/>
        <end position="595"/>
    </location>
</feature>
<keyword evidence="5" id="KW-0378">Hydrolase</keyword>
<keyword evidence="4" id="KW-0547">Nucleotide-binding</keyword>
<feature type="compositionally biased region" description="Low complexity" evidence="13">
    <location>
        <begin position="970"/>
        <end position="991"/>
    </location>
</feature>
<organism evidence="16 17">
    <name type="scientific">Pristionchus mayeri</name>
    <dbReference type="NCBI Taxonomy" id="1317129"/>
    <lineage>
        <taxon>Eukaryota</taxon>
        <taxon>Metazoa</taxon>
        <taxon>Ecdysozoa</taxon>
        <taxon>Nematoda</taxon>
        <taxon>Chromadorea</taxon>
        <taxon>Rhabditida</taxon>
        <taxon>Rhabditina</taxon>
        <taxon>Diplogasteromorpha</taxon>
        <taxon>Diplogasteroidea</taxon>
        <taxon>Neodiplogasteridae</taxon>
        <taxon>Pristionchus</taxon>
    </lineage>
</organism>
<comment type="caution">
    <text evidence="16">The sequence shown here is derived from an EMBL/GenBank/DDBJ whole genome shotgun (WGS) entry which is preliminary data.</text>
</comment>
<feature type="region of interest" description="Disordered" evidence="13">
    <location>
        <begin position="54"/>
        <end position="297"/>
    </location>
</feature>
<feature type="region of interest" description="Disordered" evidence="13">
    <location>
        <begin position="923"/>
        <end position="1002"/>
    </location>
</feature>
<keyword evidence="8" id="KW-0156">Chromatin regulator</keyword>
<evidence type="ECO:0000256" key="3">
    <source>
        <dbReference type="ARBA" id="ARBA00012551"/>
    </source>
</evidence>
<dbReference type="InterPro" id="IPR014001">
    <property type="entry name" value="Helicase_ATP-bd"/>
</dbReference>
<keyword evidence="10" id="KW-0539">Nucleus</keyword>
<evidence type="ECO:0000256" key="11">
    <source>
        <dbReference type="ARBA" id="ARBA00059294"/>
    </source>
</evidence>
<feature type="compositionally biased region" description="Basic residues" evidence="13">
    <location>
        <begin position="992"/>
        <end position="1002"/>
    </location>
</feature>
<comment type="function">
    <text evidence="11">DNA helicase that possesses intrinsic ATP-dependent nucleosome-remodeling activity and is both required for DNA repair and heterochromatin organization. Promotes DNA end resection of double-strand breaks (DSBs) following DNA damage: probably acts by weakening histone DNA interactions in nucleosomes flanking DSBs.</text>
</comment>
<comment type="subcellular location">
    <subcellularLocation>
        <location evidence="1">Nucleus</location>
    </subcellularLocation>
</comment>
<dbReference type="PROSITE" id="PS51192">
    <property type="entry name" value="HELICASE_ATP_BIND_1"/>
    <property type="match status" value="1"/>
</dbReference>
<sequence length="1002" mass="113174">MSAFKFKFEEKRRVAHTVNPAAEALRQQLEYKKKSFTNALTGGGSNHAKVAPIFNKAKPAKNGTIKKARKTESDDDFLDDDEEEEEEAFMSESEGEEDMGLSDEEDRKRKKPIKATNGTVKKTPPQPPKRKELTLSEPSDDEVEEGALAKSMPPAKPTVSPSKPTKKERTLSDDSDDDAGAWMGKPRMMTTKASKKDEPKKPKKKIIVSSSEDEEVKYEESDEDEIPAKKKKAVIDSSPDCAPVPKPTMEKKENKQKKDKKKNKGRRGGSYSDDDEAFSGSDGEAARETDSEASDGDAAYSAATRVIQNKMVDFFNTASRESLLSAPRIVEKIADKIMETRPFADYEALKSCISSIPRVSGNAVLDAFQEHMENKGVLEQILDDCRVHSSQVEQSTKREEDSHVELPLIASGMNLHGYQQEGVDWLVEMHHKGLNCVLADEMGLGKTIQIVAFLSWLKHQQVRGPHLIVVPSSTVENWIAEMKKWCPALKVITYYGTQDERRDIRHSAKKRKDTVDVLLTTYNMIGSKSDDKKFFKNFSINYVVFDEGHMLKNCSTDRYKSLMKIRTQRKILLTGTPLQNNLIELISLMYFTITKVFNKYCDDVTQLLQHFKQQRPALEGSDGLLYQRDRIEQAKAILQPYILRRVKSQVLSQLPPKTEEVVEVEMEEGQAELYEDVVEGLTKLDTGEASGAYGGLMRLRQAANHPLLRRKLYEDSDVLKIAKVLCAKEKSYAKKKPEYLAEELEGYSDFQLHQLCEKYHCTHKFLLEESLALKSGKLQYLDKKLEEIKEKGDKVLIFSQFTSMLDILEVYLRHRGHSFSRLDGTTPVLERLEMINTYNEDPSQFVFLLSTRAGGLGINLVSANHIILHDIDFNPYNDKQAEDRCHRMGQKKPVYVTRLISKETIEVDMHRLARLKLQLEKDVTEGSRGLKEIDESTTGGDETPPVTGDEVRRMLAEAIQKSPTQRKKSSSNGVAAAAVGSSSPKKSPSKTPSKRRNSHSRD</sequence>
<dbReference type="CDD" id="cd17998">
    <property type="entry name" value="DEXHc_SMARCAD1"/>
    <property type="match status" value="1"/>
</dbReference>
<dbReference type="GO" id="GO:0003678">
    <property type="term" value="F:DNA helicase activity"/>
    <property type="evidence" value="ECO:0007669"/>
    <property type="project" value="UniProtKB-EC"/>
</dbReference>
<comment type="similarity">
    <text evidence="2">Belongs to the SNF2/RAD54 helicase family.</text>
</comment>
<evidence type="ECO:0000256" key="10">
    <source>
        <dbReference type="ARBA" id="ARBA00023242"/>
    </source>
</evidence>
<evidence type="ECO:0000313" key="16">
    <source>
        <dbReference type="EMBL" id="GMR43018.1"/>
    </source>
</evidence>
<feature type="domain" description="Helicase C-terminal" evidence="15">
    <location>
        <begin position="780"/>
        <end position="934"/>
    </location>
</feature>
<dbReference type="GO" id="GO:0005524">
    <property type="term" value="F:ATP binding"/>
    <property type="evidence" value="ECO:0007669"/>
    <property type="project" value="UniProtKB-KW"/>
</dbReference>
<dbReference type="Pfam" id="PF00176">
    <property type="entry name" value="SNF2-rel_dom"/>
    <property type="match status" value="1"/>
</dbReference>
<evidence type="ECO:0000256" key="8">
    <source>
        <dbReference type="ARBA" id="ARBA00022853"/>
    </source>
</evidence>
<keyword evidence="17" id="KW-1185">Reference proteome</keyword>
<dbReference type="InterPro" id="IPR027417">
    <property type="entry name" value="P-loop_NTPase"/>
</dbReference>
<dbReference type="Gene3D" id="3.40.50.10810">
    <property type="entry name" value="Tandem AAA-ATPase domain"/>
    <property type="match status" value="1"/>
</dbReference>
<feature type="compositionally biased region" description="Basic residues" evidence="13">
    <location>
        <begin position="254"/>
        <end position="267"/>
    </location>
</feature>
<dbReference type="InterPro" id="IPR038718">
    <property type="entry name" value="SNF2-like_sf"/>
</dbReference>
<protein>
    <recommendedName>
        <fullName evidence="12">SWI/SNF-related matrix-associated actin-dependent regulator of chromatin subfamily A containing DEAD/H box 1 homolog</fullName>
        <ecNumber evidence="3">3.6.4.12</ecNumber>
    </recommendedName>
</protein>
<name>A0AAN4ZQN4_9BILA</name>
<feature type="compositionally biased region" description="Acidic residues" evidence="13">
    <location>
        <begin position="211"/>
        <end position="225"/>
    </location>
</feature>
<accession>A0AAN4ZQN4</accession>
<gene>
    <name evidence="16" type="ORF">PMAYCL1PPCAC_13213</name>
</gene>
<dbReference type="SMART" id="SM00490">
    <property type="entry name" value="HELICc"/>
    <property type="match status" value="1"/>
</dbReference>
<dbReference type="CDD" id="cd18793">
    <property type="entry name" value="SF2_C_SNF"/>
    <property type="match status" value="1"/>
</dbReference>
<dbReference type="PANTHER" id="PTHR10799">
    <property type="entry name" value="SNF2/RAD54 HELICASE FAMILY"/>
    <property type="match status" value="1"/>
</dbReference>
<evidence type="ECO:0000256" key="7">
    <source>
        <dbReference type="ARBA" id="ARBA00022840"/>
    </source>
</evidence>
<feature type="compositionally biased region" description="Basic and acidic residues" evidence="13">
    <location>
        <begin position="923"/>
        <end position="934"/>
    </location>
</feature>
<evidence type="ECO:0000256" key="1">
    <source>
        <dbReference type="ARBA" id="ARBA00004123"/>
    </source>
</evidence>
<dbReference type="PROSITE" id="PS51194">
    <property type="entry name" value="HELICASE_CTER"/>
    <property type="match status" value="1"/>
</dbReference>
<dbReference type="InterPro" id="IPR049730">
    <property type="entry name" value="SNF2/RAD54-like_C"/>
</dbReference>
<dbReference type="Proteomes" id="UP001328107">
    <property type="component" value="Unassembled WGS sequence"/>
</dbReference>
<evidence type="ECO:0000256" key="5">
    <source>
        <dbReference type="ARBA" id="ARBA00022801"/>
    </source>
</evidence>
<evidence type="ECO:0000256" key="2">
    <source>
        <dbReference type="ARBA" id="ARBA00007025"/>
    </source>
</evidence>
<evidence type="ECO:0000256" key="13">
    <source>
        <dbReference type="SAM" id="MobiDB-lite"/>
    </source>
</evidence>
<keyword evidence="6" id="KW-0347">Helicase</keyword>
<dbReference type="EMBL" id="BTRK01000003">
    <property type="protein sequence ID" value="GMR43018.1"/>
    <property type="molecule type" value="Genomic_DNA"/>
</dbReference>
<evidence type="ECO:0000256" key="6">
    <source>
        <dbReference type="ARBA" id="ARBA00022806"/>
    </source>
</evidence>
<feature type="compositionally biased region" description="Acidic residues" evidence="13">
    <location>
        <begin position="73"/>
        <end position="104"/>
    </location>
</feature>
<dbReference type="SUPFAM" id="SSF52540">
    <property type="entry name" value="P-loop containing nucleoside triphosphate hydrolases"/>
    <property type="match status" value="2"/>
</dbReference>
<dbReference type="InterPro" id="IPR000330">
    <property type="entry name" value="SNF2_N"/>
</dbReference>
<dbReference type="EC" id="3.6.4.12" evidence="3"/>
<dbReference type="GO" id="GO:0003677">
    <property type="term" value="F:DNA binding"/>
    <property type="evidence" value="ECO:0007669"/>
    <property type="project" value="UniProtKB-KW"/>
</dbReference>
<dbReference type="FunFam" id="3.40.50.10810:FF:000014">
    <property type="entry name" value="SWI/SNF-related matrix-associated actin-dependent regulator of chromatin subfamily A containing DEAD/H box 1"/>
    <property type="match status" value="1"/>
</dbReference>
<keyword evidence="9" id="KW-0238">DNA-binding</keyword>
<evidence type="ECO:0000256" key="12">
    <source>
        <dbReference type="ARBA" id="ARBA00069890"/>
    </source>
</evidence>
<dbReference type="SMART" id="SM00487">
    <property type="entry name" value="DEXDc"/>
    <property type="match status" value="1"/>
</dbReference>
<dbReference type="GO" id="GO:0005634">
    <property type="term" value="C:nucleus"/>
    <property type="evidence" value="ECO:0007669"/>
    <property type="project" value="UniProtKB-SubCell"/>
</dbReference>